<dbReference type="KEGG" id="pma:Pro_0664"/>
<dbReference type="EMBL" id="AE017126">
    <property type="protein sequence ID" value="AAP99708.1"/>
    <property type="molecule type" value="Genomic_DNA"/>
</dbReference>
<dbReference type="RefSeq" id="WP_011124816.1">
    <property type="nucleotide sequence ID" value="NC_005042.1"/>
</dbReference>
<keyword evidence="3" id="KW-1185">Reference proteome</keyword>
<sequence length="52" mass="5560">MQSLFLIVMLLGTEAAIEGLEAFKLIALIGLAAVTGPLVIGGLFFLLKKEER</sequence>
<proteinExistence type="predicted"/>
<evidence type="ECO:0000313" key="3">
    <source>
        <dbReference type="Proteomes" id="UP000001420"/>
    </source>
</evidence>
<reference evidence="2 3" key="1">
    <citation type="journal article" date="2003" name="Proc. Natl. Acad. Sci. U.S.A.">
        <title>Genome sequence of the cyanobacterium Prochlorococcus marinus SS120, a nearly minimal oxyphototrophic genome.</title>
        <authorList>
            <person name="Dufresne A."/>
            <person name="Salanoubat M."/>
            <person name="Partensky F."/>
            <person name="Artiguenave F."/>
            <person name="Axmann I.M."/>
            <person name="Barbe V."/>
            <person name="Duprat S."/>
            <person name="Galperin M.Y."/>
            <person name="Koonin E.V."/>
            <person name="Le Gall F."/>
            <person name="Makarova K.S."/>
            <person name="Ostrowski M."/>
            <person name="Oztas S."/>
            <person name="Robert C."/>
            <person name="Rogozin I.B."/>
            <person name="Scanlan D.J."/>
            <person name="Tandeau de Marsac N."/>
            <person name="Weissenbach J."/>
            <person name="Wincker P."/>
            <person name="Wolf Y.I."/>
            <person name="Hess W.R."/>
        </authorList>
    </citation>
    <scope>NUCLEOTIDE SEQUENCE [LARGE SCALE GENOMIC DNA]</scope>
    <source>
        <strain evidence="3">SARG / CCMP1375 / SS120</strain>
    </source>
</reference>
<dbReference type="HOGENOM" id="CLU_3083522_0_0_3"/>
<protein>
    <submittedName>
        <fullName evidence="2">Uncharacterized protein</fullName>
    </submittedName>
</protein>
<keyword evidence="1" id="KW-0472">Membrane</keyword>
<keyword evidence="1" id="KW-1133">Transmembrane helix</keyword>
<feature type="transmembrane region" description="Helical" evidence="1">
    <location>
        <begin position="25"/>
        <end position="47"/>
    </location>
</feature>
<dbReference type="EnsemblBacteria" id="AAP99708">
    <property type="protein sequence ID" value="AAP99708"/>
    <property type="gene ID" value="Pro_0664"/>
</dbReference>
<dbReference type="AlphaFoldDB" id="Q7VCS6"/>
<keyword evidence="1" id="KW-0812">Transmembrane</keyword>
<evidence type="ECO:0000256" key="1">
    <source>
        <dbReference type="SAM" id="Phobius"/>
    </source>
</evidence>
<dbReference type="PATRIC" id="fig|167539.5.peg.693"/>
<name>Q7VCS6_PROMA</name>
<accession>Q7VCS6</accession>
<gene>
    <name evidence="2" type="ordered locus">Pro_0664</name>
</gene>
<dbReference type="Proteomes" id="UP000001420">
    <property type="component" value="Chromosome"/>
</dbReference>
<organism evidence="2 3">
    <name type="scientific">Prochlorococcus marinus (strain SARG / CCMP1375 / SS120)</name>
    <dbReference type="NCBI Taxonomy" id="167539"/>
    <lineage>
        <taxon>Bacteria</taxon>
        <taxon>Bacillati</taxon>
        <taxon>Cyanobacteriota</taxon>
        <taxon>Cyanophyceae</taxon>
        <taxon>Synechococcales</taxon>
        <taxon>Prochlorococcaceae</taxon>
        <taxon>Prochlorococcus</taxon>
    </lineage>
</organism>
<evidence type="ECO:0000313" key="2">
    <source>
        <dbReference type="EMBL" id="AAP99708.1"/>
    </source>
</evidence>